<feature type="region of interest" description="Disordered" evidence="1">
    <location>
        <begin position="338"/>
        <end position="359"/>
    </location>
</feature>
<reference evidence="2" key="1">
    <citation type="submission" date="2021-01" db="EMBL/GenBank/DDBJ databases">
        <title>Whole genome shotgun sequence of Sphaerisporangium rufum NBRC 109079.</title>
        <authorList>
            <person name="Komaki H."/>
            <person name="Tamura T."/>
        </authorList>
    </citation>
    <scope>NUCLEOTIDE SEQUENCE</scope>
    <source>
        <strain evidence="2">NBRC 109079</strain>
    </source>
</reference>
<organism evidence="2 3">
    <name type="scientific">Sphaerisporangium rufum</name>
    <dbReference type="NCBI Taxonomy" id="1381558"/>
    <lineage>
        <taxon>Bacteria</taxon>
        <taxon>Bacillati</taxon>
        <taxon>Actinomycetota</taxon>
        <taxon>Actinomycetes</taxon>
        <taxon>Streptosporangiales</taxon>
        <taxon>Streptosporangiaceae</taxon>
        <taxon>Sphaerisporangium</taxon>
    </lineage>
</organism>
<name>A0A919R1G7_9ACTN</name>
<sequence>MNFAAASHPVAFSAYYSLVFPAMRDAARVPLRRARHNGAPCGGIDRRYLCDDCVSDIHDRMLAGYERLGRATDGRPPRTRTGETVHEMEPAVRWMTSLVADPAGWERSIRRLRNRPVDGEPAGLRAARAQLVYYPLQKLEAETRRADAISRGGAAHPRRDLTASRWATPLRENPAALDLLIDAIERLRCGATDPYAIPRRLLDQYDLDLPAAWQLLRAAFDRLRAVRRDFYIANVAVHIDKDAATGDLINPPQTPEELLIEAEDQSDARHAVTKLIQGSEGTVYRALLTRICAADTRGGEGVVPWTARTFSYDEAKAATFVRAHVHLAVQAGLDWTETQTSATPRRRTSRPEPAACEPS</sequence>
<proteinExistence type="predicted"/>
<protein>
    <submittedName>
        <fullName evidence="2">Uncharacterized protein</fullName>
    </submittedName>
</protein>
<evidence type="ECO:0000256" key="1">
    <source>
        <dbReference type="SAM" id="MobiDB-lite"/>
    </source>
</evidence>
<evidence type="ECO:0000313" key="3">
    <source>
        <dbReference type="Proteomes" id="UP000655287"/>
    </source>
</evidence>
<gene>
    <name evidence="2" type="ORF">Sru01_16480</name>
</gene>
<keyword evidence="3" id="KW-1185">Reference proteome</keyword>
<dbReference type="EMBL" id="BOOU01000024">
    <property type="protein sequence ID" value="GII76666.1"/>
    <property type="molecule type" value="Genomic_DNA"/>
</dbReference>
<dbReference type="RefSeq" id="WP_203983282.1">
    <property type="nucleotide sequence ID" value="NZ_BOOU01000024.1"/>
</dbReference>
<dbReference type="AlphaFoldDB" id="A0A919R1G7"/>
<comment type="caution">
    <text evidence="2">The sequence shown here is derived from an EMBL/GenBank/DDBJ whole genome shotgun (WGS) entry which is preliminary data.</text>
</comment>
<evidence type="ECO:0000313" key="2">
    <source>
        <dbReference type="EMBL" id="GII76666.1"/>
    </source>
</evidence>
<accession>A0A919R1G7</accession>
<dbReference type="Proteomes" id="UP000655287">
    <property type="component" value="Unassembled WGS sequence"/>
</dbReference>